<dbReference type="RefSeq" id="WP_154751624.1">
    <property type="nucleotide sequence ID" value="NZ_CP046509.1"/>
</dbReference>
<protein>
    <submittedName>
        <fullName evidence="1">Uncharacterized protein</fullName>
    </submittedName>
</protein>
<reference evidence="1 2" key="1">
    <citation type="submission" date="2019-12" db="EMBL/GenBank/DDBJ databases">
        <title>Erwinia sp. nov., isolated from droppings of birds in the Qinghai-Tiebt plateau of China.</title>
        <authorList>
            <person name="Ge Y."/>
        </authorList>
    </citation>
    <scope>NUCLEOTIDE SEQUENCE [LARGE SCALE GENOMIC DNA]</scope>
    <source>
        <strain evidence="1 2">J780</strain>
    </source>
</reference>
<dbReference type="AlphaFoldDB" id="A0A6I6EGK0"/>
<name>A0A6I6EGK0_9GAMM</name>
<sequence>MVKPHGCCFLNKTRQSVFKSEYLSGYEPASLNAKIVLPAYRQIKKYRRRVNQRRFTGIVLQGAHSAPERGTMTSP</sequence>
<dbReference type="EMBL" id="CP046509">
    <property type="protein sequence ID" value="QGU87035.1"/>
    <property type="molecule type" value="Genomic_DNA"/>
</dbReference>
<gene>
    <name evidence="1" type="ORF">GN242_07310</name>
</gene>
<accession>A0A6I6EGK0</accession>
<dbReference type="KEGG" id="erwi:GN242_07310"/>
<dbReference type="Proteomes" id="UP000424752">
    <property type="component" value="Chromosome"/>
</dbReference>
<proteinExistence type="predicted"/>
<organism evidence="1 2">
    <name type="scientific">Erwinia sorbitola</name>
    <dbReference type="NCBI Taxonomy" id="2681984"/>
    <lineage>
        <taxon>Bacteria</taxon>
        <taxon>Pseudomonadati</taxon>
        <taxon>Pseudomonadota</taxon>
        <taxon>Gammaproteobacteria</taxon>
        <taxon>Enterobacterales</taxon>
        <taxon>Erwiniaceae</taxon>
        <taxon>Erwinia</taxon>
    </lineage>
</organism>
<evidence type="ECO:0000313" key="1">
    <source>
        <dbReference type="EMBL" id="QGU87035.1"/>
    </source>
</evidence>
<evidence type="ECO:0000313" key="2">
    <source>
        <dbReference type="Proteomes" id="UP000424752"/>
    </source>
</evidence>